<dbReference type="Gene3D" id="2.10.109.10">
    <property type="entry name" value="Umud Fragment, subunit A"/>
    <property type="match status" value="1"/>
</dbReference>
<evidence type="ECO:0000313" key="10">
    <source>
        <dbReference type="Proteomes" id="UP000243232"/>
    </source>
</evidence>
<dbReference type="RefSeq" id="WP_090198801.1">
    <property type="nucleotide sequence ID" value="NZ_LT629785.1"/>
</dbReference>
<dbReference type="InterPro" id="IPR006197">
    <property type="entry name" value="Peptidase_S24_LexA"/>
</dbReference>
<dbReference type="PANTHER" id="PTHR33516:SF2">
    <property type="entry name" value="LEXA REPRESSOR-RELATED"/>
    <property type="match status" value="1"/>
</dbReference>
<reference evidence="10" key="1">
    <citation type="submission" date="2016-10" db="EMBL/GenBank/DDBJ databases">
        <authorList>
            <person name="Varghese N."/>
            <person name="Submissions S."/>
        </authorList>
    </citation>
    <scope>NUCLEOTIDE SEQUENCE [LARGE SCALE GENOMIC DNA]</scope>
    <source>
        <strain evidence="10">DSM 17875</strain>
    </source>
</reference>
<keyword evidence="6" id="KW-0742">SOS response</keyword>
<dbReference type="CDD" id="cd06529">
    <property type="entry name" value="S24_LexA-like"/>
    <property type="match status" value="1"/>
</dbReference>
<dbReference type="GO" id="GO:0016787">
    <property type="term" value="F:hydrolase activity"/>
    <property type="evidence" value="ECO:0007669"/>
    <property type="project" value="UniProtKB-KW"/>
</dbReference>
<evidence type="ECO:0000256" key="6">
    <source>
        <dbReference type="ARBA" id="ARBA00023236"/>
    </source>
</evidence>
<dbReference type="OrthoDB" id="9787787at2"/>
<dbReference type="InterPro" id="IPR050077">
    <property type="entry name" value="LexA_repressor"/>
</dbReference>
<accession>A0A1H2FCF0</accession>
<dbReference type="GO" id="GO:0006355">
    <property type="term" value="P:regulation of DNA-templated transcription"/>
    <property type="evidence" value="ECO:0007669"/>
    <property type="project" value="InterPro"/>
</dbReference>
<dbReference type="NCBIfam" id="NF007621">
    <property type="entry name" value="PRK10276.1"/>
    <property type="match status" value="1"/>
</dbReference>
<dbReference type="SUPFAM" id="SSF51306">
    <property type="entry name" value="LexA/Signal peptidase"/>
    <property type="match status" value="1"/>
</dbReference>
<keyword evidence="2" id="KW-0227">DNA damage</keyword>
<keyword evidence="4 7" id="KW-0068">Autocatalytic cleavage</keyword>
<dbReference type="PRINTS" id="PR00726">
    <property type="entry name" value="LEXASERPTASE"/>
</dbReference>
<dbReference type="EMBL" id="LT629785">
    <property type="protein sequence ID" value="SDU04943.1"/>
    <property type="molecule type" value="Genomic_DNA"/>
</dbReference>
<name>A0A1H2FCF0_9PSED</name>
<keyword evidence="3 7" id="KW-0378">Hydrolase</keyword>
<proteinExistence type="inferred from homology"/>
<dbReference type="GO" id="GO:0003677">
    <property type="term" value="F:DNA binding"/>
    <property type="evidence" value="ECO:0007669"/>
    <property type="project" value="InterPro"/>
</dbReference>
<dbReference type="InterPro" id="IPR036286">
    <property type="entry name" value="LexA/Signal_pep-like_sf"/>
</dbReference>
<organism evidence="9 10">
    <name type="scientific">Pseudomonas pohangensis</name>
    <dbReference type="NCBI Taxonomy" id="364197"/>
    <lineage>
        <taxon>Bacteria</taxon>
        <taxon>Pseudomonadati</taxon>
        <taxon>Pseudomonadota</taxon>
        <taxon>Gammaproteobacteria</taxon>
        <taxon>Pseudomonadales</taxon>
        <taxon>Pseudomonadaceae</taxon>
        <taxon>Pseudomonas</taxon>
    </lineage>
</organism>
<dbReference type="InterPro" id="IPR039418">
    <property type="entry name" value="LexA-like"/>
</dbReference>
<comment type="similarity">
    <text evidence="1 7">Belongs to the peptidase S24 family.</text>
</comment>
<keyword evidence="10" id="KW-1185">Reference proteome</keyword>
<keyword evidence="5" id="KW-0234">DNA repair</keyword>
<dbReference type="PANTHER" id="PTHR33516">
    <property type="entry name" value="LEXA REPRESSOR"/>
    <property type="match status" value="1"/>
</dbReference>
<feature type="domain" description="Peptidase S24/S26A/S26B/S26C" evidence="8">
    <location>
        <begin position="18"/>
        <end position="134"/>
    </location>
</feature>
<dbReference type="InterPro" id="IPR015927">
    <property type="entry name" value="Peptidase_S24_S26A/B/C"/>
</dbReference>
<evidence type="ECO:0000256" key="7">
    <source>
        <dbReference type="RuleBase" id="RU003991"/>
    </source>
</evidence>
<dbReference type="GO" id="GO:0009432">
    <property type="term" value="P:SOS response"/>
    <property type="evidence" value="ECO:0007669"/>
    <property type="project" value="UniProtKB-KW"/>
</dbReference>
<dbReference type="Proteomes" id="UP000243232">
    <property type="component" value="Chromosome I"/>
</dbReference>
<evidence type="ECO:0000256" key="3">
    <source>
        <dbReference type="ARBA" id="ARBA00022801"/>
    </source>
</evidence>
<evidence type="ECO:0000256" key="5">
    <source>
        <dbReference type="ARBA" id="ARBA00023204"/>
    </source>
</evidence>
<gene>
    <name evidence="9" type="ORF">SAMN05216296_1483</name>
</gene>
<protein>
    <submittedName>
        <fullName evidence="9">DNA polymerase V</fullName>
    </submittedName>
</protein>
<dbReference type="Pfam" id="PF00717">
    <property type="entry name" value="Peptidase_S24"/>
    <property type="match status" value="1"/>
</dbReference>
<dbReference type="GO" id="GO:0006281">
    <property type="term" value="P:DNA repair"/>
    <property type="evidence" value="ECO:0007669"/>
    <property type="project" value="UniProtKB-KW"/>
</dbReference>
<dbReference type="AlphaFoldDB" id="A0A1H2FCF0"/>
<evidence type="ECO:0000259" key="8">
    <source>
        <dbReference type="Pfam" id="PF00717"/>
    </source>
</evidence>
<dbReference type="STRING" id="364197.SAMN05216296_1483"/>
<evidence type="ECO:0000256" key="2">
    <source>
        <dbReference type="ARBA" id="ARBA00022763"/>
    </source>
</evidence>
<sequence>MSNATLLGAIEPSSALLPLFDAKVPAGFPSPALDHMEQMLSLDELLDIQAPHTYIVRVSGESMQEAGIFDEDLLIVSRALTARHGDVVVASINGEVFVKRLCHENGQIILRAENPRYAPRYILEGDELLVWGVVTHSLHGHRQHA</sequence>
<evidence type="ECO:0000313" key="9">
    <source>
        <dbReference type="EMBL" id="SDU04943.1"/>
    </source>
</evidence>
<evidence type="ECO:0000256" key="1">
    <source>
        <dbReference type="ARBA" id="ARBA00007484"/>
    </source>
</evidence>
<evidence type="ECO:0000256" key="4">
    <source>
        <dbReference type="ARBA" id="ARBA00022813"/>
    </source>
</evidence>